<reference evidence="3 4" key="1">
    <citation type="submission" date="2018-11" db="EMBL/GenBank/DDBJ databases">
        <title>Genome assembly of Steccherinum ochraceum LE-BIN_3174, the white-rot fungus of the Steccherinaceae family (The Residual Polyporoid clade, Polyporales, Basidiomycota).</title>
        <authorList>
            <person name="Fedorova T.V."/>
            <person name="Glazunova O.A."/>
            <person name="Landesman E.O."/>
            <person name="Moiseenko K.V."/>
            <person name="Psurtseva N.V."/>
            <person name="Savinova O.S."/>
            <person name="Shakhova N.V."/>
            <person name="Tyazhelova T.V."/>
            <person name="Vasina D.V."/>
        </authorList>
    </citation>
    <scope>NUCLEOTIDE SEQUENCE [LARGE SCALE GENOMIC DNA]</scope>
    <source>
        <strain evidence="3 4">LE-BIN_3174</strain>
    </source>
</reference>
<dbReference type="InterPro" id="IPR042044">
    <property type="entry name" value="EXOC6PINT-1/Sec15/Tip20_C_dom2"/>
</dbReference>
<dbReference type="GO" id="GO:0006890">
    <property type="term" value="P:retrograde vesicle-mediated transport, Golgi to endoplasmic reticulum"/>
    <property type="evidence" value="ECO:0007669"/>
    <property type="project" value="InterPro"/>
</dbReference>
<dbReference type="GO" id="GO:0060628">
    <property type="term" value="P:regulation of ER to Golgi vesicle-mediated transport"/>
    <property type="evidence" value="ECO:0007669"/>
    <property type="project" value="TreeGrafter"/>
</dbReference>
<keyword evidence="1" id="KW-0175">Coiled coil</keyword>
<keyword evidence="4" id="KW-1185">Reference proteome</keyword>
<dbReference type="Proteomes" id="UP000292702">
    <property type="component" value="Unassembled WGS sequence"/>
</dbReference>
<dbReference type="InterPro" id="IPR007528">
    <property type="entry name" value="RINT1_Tip20"/>
</dbReference>
<protein>
    <recommendedName>
        <fullName evidence="5">RAD50-interacting protein 1</fullName>
    </recommendedName>
</protein>
<dbReference type="PROSITE" id="PS51386">
    <property type="entry name" value="RINT1_TIP20"/>
    <property type="match status" value="1"/>
</dbReference>
<dbReference type="InterPro" id="IPR042042">
    <property type="entry name" value="Tip20p_domB"/>
</dbReference>
<evidence type="ECO:0000256" key="2">
    <source>
        <dbReference type="SAM" id="MobiDB-lite"/>
    </source>
</evidence>
<evidence type="ECO:0008006" key="5">
    <source>
        <dbReference type="Google" id="ProtNLM"/>
    </source>
</evidence>
<feature type="region of interest" description="Disordered" evidence="2">
    <location>
        <begin position="603"/>
        <end position="628"/>
    </location>
</feature>
<proteinExistence type="predicted"/>
<dbReference type="Pfam" id="PF04437">
    <property type="entry name" value="RINT1_TIP1"/>
    <property type="match status" value="1"/>
</dbReference>
<comment type="caution">
    <text evidence="3">The sequence shown here is derived from an EMBL/GenBank/DDBJ whole genome shotgun (WGS) entry which is preliminary data.</text>
</comment>
<dbReference type="STRING" id="92696.A0A4R0S0Q7"/>
<dbReference type="PANTHER" id="PTHR13520">
    <property type="entry name" value="RAD50-INTERACTING PROTEIN 1 RINT-1"/>
    <property type="match status" value="1"/>
</dbReference>
<dbReference type="Gene3D" id="1.20.58.1420">
    <property type="entry name" value="Dsl1p vesicle tethering complex, Tip20p subunit, domain B"/>
    <property type="match status" value="1"/>
</dbReference>
<accession>A0A4R0S0Q7</accession>
<feature type="coiled-coil region" evidence="1">
    <location>
        <begin position="46"/>
        <end position="73"/>
    </location>
</feature>
<dbReference type="EMBL" id="RWJN01000017">
    <property type="protein sequence ID" value="TCD70628.1"/>
    <property type="molecule type" value="Genomic_DNA"/>
</dbReference>
<gene>
    <name evidence="3" type="ORF">EIP91_002347</name>
</gene>
<dbReference type="OrthoDB" id="407410at2759"/>
<dbReference type="AlphaFoldDB" id="A0A4R0S0Q7"/>
<dbReference type="Gene3D" id="1.20.58.670">
    <property type="entry name" value="Dsl1p vesicle tethering complex, Tip20p subunit, domain D"/>
    <property type="match status" value="1"/>
</dbReference>
<evidence type="ECO:0000313" key="4">
    <source>
        <dbReference type="Proteomes" id="UP000292702"/>
    </source>
</evidence>
<dbReference type="GO" id="GO:0006888">
    <property type="term" value="P:endoplasmic reticulum to Golgi vesicle-mediated transport"/>
    <property type="evidence" value="ECO:0007669"/>
    <property type="project" value="InterPro"/>
</dbReference>
<dbReference type="PANTHER" id="PTHR13520:SF0">
    <property type="entry name" value="RAD50-INTERACTING PROTEIN 1"/>
    <property type="match status" value="1"/>
</dbReference>
<organism evidence="3 4">
    <name type="scientific">Steccherinum ochraceum</name>
    <dbReference type="NCBI Taxonomy" id="92696"/>
    <lineage>
        <taxon>Eukaryota</taxon>
        <taxon>Fungi</taxon>
        <taxon>Dikarya</taxon>
        <taxon>Basidiomycota</taxon>
        <taxon>Agaricomycotina</taxon>
        <taxon>Agaricomycetes</taxon>
        <taxon>Polyporales</taxon>
        <taxon>Steccherinaceae</taxon>
        <taxon>Steccherinum</taxon>
    </lineage>
</organism>
<evidence type="ECO:0000256" key="1">
    <source>
        <dbReference type="SAM" id="Coils"/>
    </source>
</evidence>
<evidence type="ECO:0000313" key="3">
    <source>
        <dbReference type="EMBL" id="TCD70628.1"/>
    </source>
</evidence>
<dbReference type="GO" id="GO:0070939">
    <property type="term" value="C:Dsl1/NZR complex"/>
    <property type="evidence" value="ECO:0007669"/>
    <property type="project" value="InterPro"/>
</dbReference>
<name>A0A4R0S0Q7_9APHY</name>
<sequence>MASTHIQALLQPPSIASSHKQTLDFINAKYPSFDALQLDDDFDNQLELERQRKEELDAKLVQSQANLDTVLEQTRATAQEHLHTAQELSLLRHSLADELTFLSEELVSSMSSPDGKPTLLEDIETMHRSLKELESVKGYIQIIQRALQLSEAATSQASQSKSPISAVPQYEKLAQFVKTVVDSCTEVADASGQQKLHMVTFLEGVKDKTWHDIKAVFTTTLLTAAEKVGWPNAVDWSSAFAPDRKGFETAFSELLKLQSEGKRLQVTDVAQPSERDGLYPIQALVQPIALRFKYHFESTRQTNRLDKPEWYFTHILNAAHEHRAFMDSVVQRLIPSATYPSLNAWREFTRLLLPLLSRKLRKTVPALVAHPPVLAHTIYQALSFDSAIKDEGFSTLGTSLTAGKDVDPKKQQWEGVSEIILGQKVWFDAWVEGERKFAMDQYMDIISSPEAWLIADENDVEEDGHVTVTDIKPTISARRVKALVEQVTDRYSPLPQFTHRTRFLIDVQLPLLESYHARISSSLDAFETLSSSFMRAVPGALTSDVTGRANDPKRLTSGIEGVQRLCKALISATYLAAAMDAWGEDLFFLELWAEINRKASLRTRAEAAPSLPDPKGPGPTTEDDDEDVPEGTIFEELVTQYGKLGERAEDLVVQSVCGEVEQGFKAHYSGTTSQASPTDGSDASDDITVSATLLGPIALLSGHLTFLQSTLPQKTVNTIYRRIASRLALHIMQRQVIYRGRTKLTSYQGKLVLAEFELWVETCRLALARIPAVRVEAPWRALLQTGRIVAAEGDTWRGVVEGTFGVLEDQEWEKKMVELVGFAELSREEVGQVVRTRADYDHQ</sequence>